<keyword evidence="5" id="KW-1185">Reference proteome</keyword>
<protein>
    <submittedName>
        <fullName evidence="4">Glycosyltransferase, family 8</fullName>
    </submittedName>
</protein>
<gene>
    <name evidence="4" type="ORF">FD02_GL001458</name>
</gene>
<evidence type="ECO:0000313" key="5">
    <source>
        <dbReference type="Proteomes" id="UP000051804"/>
    </source>
</evidence>
<dbReference type="GO" id="GO:0016757">
    <property type="term" value="F:glycosyltransferase activity"/>
    <property type="evidence" value="ECO:0007669"/>
    <property type="project" value="UniProtKB-KW"/>
</dbReference>
<evidence type="ECO:0000313" key="4">
    <source>
        <dbReference type="EMBL" id="KRK72486.1"/>
    </source>
</evidence>
<dbReference type="InterPro" id="IPR050748">
    <property type="entry name" value="Glycosyltrans_8_dom-fam"/>
</dbReference>
<dbReference type="GO" id="GO:0046872">
    <property type="term" value="F:metal ion binding"/>
    <property type="evidence" value="ECO:0007669"/>
    <property type="project" value="UniProtKB-KW"/>
</dbReference>
<dbReference type="PATRIC" id="fig|1291734.4.peg.1501"/>
<proteinExistence type="predicted"/>
<reference evidence="4 5" key="1">
    <citation type="journal article" date="2015" name="Genome Announc.">
        <title>Expanding the biotechnology potential of lactobacilli through comparative genomics of 213 strains and associated genera.</title>
        <authorList>
            <person name="Sun Z."/>
            <person name="Harris H.M."/>
            <person name="McCann A."/>
            <person name="Guo C."/>
            <person name="Argimon S."/>
            <person name="Zhang W."/>
            <person name="Yang X."/>
            <person name="Jeffery I.B."/>
            <person name="Cooney J.C."/>
            <person name="Kagawa T.F."/>
            <person name="Liu W."/>
            <person name="Song Y."/>
            <person name="Salvetti E."/>
            <person name="Wrobel A."/>
            <person name="Rasinkangas P."/>
            <person name="Parkhill J."/>
            <person name="Rea M.C."/>
            <person name="O'Sullivan O."/>
            <person name="Ritari J."/>
            <person name="Douillard F.P."/>
            <person name="Paul Ross R."/>
            <person name="Yang R."/>
            <person name="Briner A.E."/>
            <person name="Felis G.E."/>
            <person name="de Vos W.M."/>
            <person name="Barrangou R."/>
            <person name="Klaenhammer T.R."/>
            <person name="Caufield P.W."/>
            <person name="Cui Y."/>
            <person name="Zhang H."/>
            <person name="O'Toole P.W."/>
        </authorList>
    </citation>
    <scope>NUCLEOTIDE SEQUENCE [LARGE SCALE GENOMIC DNA]</scope>
    <source>
        <strain evidence="4 5">JCM 17158</strain>
    </source>
</reference>
<dbReference type="PANTHER" id="PTHR13778">
    <property type="entry name" value="GLYCOSYLTRANSFERASE 8 DOMAIN-CONTAINING PROTEIN"/>
    <property type="match status" value="1"/>
</dbReference>
<sequence>MTVVPIFFAVDEKYVAPLSVALTSLIANTDPATEYQITILNQGLAPESVTALGSMATANVHIGFESMAAKLQEQVQDHGNTLRADYFTLTIYYRLFIADMFPQLDKAIYLDADVVCEADVAKLFATDVSHALVAAAPDPFIANDPITAAYAEQVVGVPANEYVNSGVLVLNLKAMRAAQFSAHFLTLLNTYHFPSIAPDQDYINAITNDQLVLLPSRWNVQAPGETAPNLVHYNLFNKPWHYAKVDYGENFWHYAPATPYFDRLKAGQVAFGEAGRAHDEDRMQKLVGKAESTTKAGGVTFAQVQQSTGQVRL</sequence>
<dbReference type="STRING" id="1291734.FD02_GL001458"/>
<keyword evidence="3" id="KW-0479">Metal-binding</keyword>
<dbReference type="EMBL" id="AZDJ01000022">
    <property type="protein sequence ID" value="KRK72486.1"/>
    <property type="molecule type" value="Genomic_DNA"/>
</dbReference>
<keyword evidence="2 4" id="KW-0808">Transferase</keyword>
<accession>A0A0R1JM18</accession>
<dbReference type="InterPro" id="IPR029044">
    <property type="entry name" value="Nucleotide-diphossugar_trans"/>
</dbReference>
<dbReference type="OrthoDB" id="9798746at2"/>
<comment type="caution">
    <text evidence="4">The sequence shown here is derived from an EMBL/GenBank/DDBJ whole genome shotgun (WGS) entry which is preliminary data.</text>
</comment>
<dbReference type="SUPFAM" id="SSF53448">
    <property type="entry name" value="Nucleotide-diphospho-sugar transferases"/>
    <property type="match status" value="1"/>
</dbReference>
<dbReference type="PANTHER" id="PTHR13778:SF47">
    <property type="entry name" value="LIPOPOLYSACCHARIDE 1,3-GALACTOSYLTRANSFERASE"/>
    <property type="match status" value="1"/>
</dbReference>
<evidence type="ECO:0000256" key="1">
    <source>
        <dbReference type="ARBA" id="ARBA00022676"/>
    </source>
</evidence>
<evidence type="ECO:0000256" key="2">
    <source>
        <dbReference type="ARBA" id="ARBA00022679"/>
    </source>
</evidence>
<evidence type="ECO:0000256" key="3">
    <source>
        <dbReference type="ARBA" id="ARBA00022723"/>
    </source>
</evidence>
<dbReference type="AlphaFoldDB" id="A0A0R1JM18"/>
<organism evidence="4 5">
    <name type="scientific">Lacticaseibacillus nasuensis JCM 17158</name>
    <dbReference type="NCBI Taxonomy" id="1291734"/>
    <lineage>
        <taxon>Bacteria</taxon>
        <taxon>Bacillati</taxon>
        <taxon>Bacillota</taxon>
        <taxon>Bacilli</taxon>
        <taxon>Lactobacillales</taxon>
        <taxon>Lactobacillaceae</taxon>
        <taxon>Lacticaseibacillus</taxon>
    </lineage>
</organism>
<dbReference type="InterPro" id="IPR002495">
    <property type="entry name" value="Glyco_trans_8"/>
</dbReference>
<name>A0A0R1JM18_9LACO</name>
<dbReference type="RefSeq" id="WP_056950962.1">
    <property type="nucleotide sequence ID" value="NZ_AZDJ01000022.1"/>
</dbReference>
<keyword evidence="1" id="KW-0328">Glycosyltransferase</keyword>
<dbReference type="CDD" id="cd04194">
    <property type="entry name" value="GT8_A4GalT_like"/>
    <property type="match status" value="1"/>
</dbReference>
<dbReference type="Gene3D" id="3.90.550.10">
    <property type="entry name" value="Spore Coat Polysaccharide Biosynthesis Protein SpsA, Chain A"/>
    <property type="match status" value="1"/>
</dbReference>
<dbReference type="Pfam" id="PF01501">
    <property type="entry name" value="Glyco_transf_8"/>
    <property type="match status" value="1"/>
</dbReference>
<dbReference type="Proteomes" id="UP000051804">
    <property type="component" value="Unassembled WGS sequence"/>
</dbReference>